<dbReference type="EMBL" id="VNIA01000001">
    <property type="protein sequence ID" value="TYQ00058.1"/>
    <property type="molecule type" value="Genomic_DNA"/>
</dbReference>
<dbReference type="SUPFAM" id="SSF48452">
    <property type="entry name" value="TPR-like"/>
    <property type="match status" value="1"/>
</dbReference>
<evidence type="ECO:0000256" key="3">
    <source>
        <dbReference type="SAM" id="Coils"/>
    </source>
</evidence>
<name>A0A5S5DVU1_9FLAO</name>
<dbReference type="PANTHER" id="PTHR40841">
    <property type="entry name" value="SIDEROPHORE TRIACETYLFUSARININE C ESTERASE"/>
    <property type="match status" value="1"/>
</dbReference>
<protein>
    <submittedName>
        <fullName evidence="4">Uncharacterized protein</fullName>
    </submittedName>
</protein>
<comment type="similarity">
    <text evidence="1">Belongs to the esterase D family.</text>
</comment>
<proteinExistence type="inferred from homology"/>
<dbReference type="InterPro" id="IPR052558">
    <property type="entry name" value="Siderophore_Hydrolase_D"/>
</dbReference>
<dbReference type="GO" id="GO:0016788">
    <property type="term" value="F:hydrolase activity, acting on ester bonds"/>
    <property type="evidence" value="ECO:0007669"/>
    <property type="project" value="TreeGrafter"/>
</dbReference>
<reference evidence="4 5" key="1">
    <citation type="submission" date="2019-07" db="EMBL/GenBank/DDBJ databases">
        <title>Genomic Encyclopedia of Type Strains, Phase IV (KMG-IV): sequencing the most valuable type-strain genomes for metagenomic binning, comparative biology and taxonomic classification.</title>
        <authorList>
            <person name="Goeker M."/>
        </authorList>
    </citation>
    <scope>NUCLEOTIDE SEQUENCE [LARGE SCALE GENOMIC DNA]</scope>
    <source>
        <strain evidence="4 5">DSM 18961</strain>
    </source>
</reference>
<dbReference type="AlphaFoldDB" id="A0A5S5DVU1"/>
<dbReference type="InterPro" id="IPR011990">
    <property type="entry name" value="TPR-like_helical_dom_sf"/>
</dbReference>
<dbReference type="Proteomes" id="UP000323136">
    <property type="component" value="Unassembled WGS sequence"/>
</dbReference>
<dbReference type="SUPFAM" id="SSF53474">
    <property type="entry name" value="alpha/beta-Hydrolases"/>
    <property type="match status" value="1"/>
</dbReference>
<keyword evidence="3" id="KW-0175">Coiled coil</keyword>
<evidence type="ECO:0000313" key="4">
    <source>
        <dbReference type="EMBL" id="TYQ00058.1"/>
    </source>
</evidence>
<sequence>MKKILFLIILHIFIFKSHSQSKIVIGEKFKIFSKTLNEEREYWISLPDNYNDTIYEPEKYPVTFFLDGDRHFQSLTGIHDFLSKGPYASLPEMILVGILTTKNRTRDLTPTSVKQAQTGKNFVFKDSGGNENFMIFLKNELLPKIEKDYRTNGYKTIIGHSFGGLTVLNTLFTEPKLFNSYIAIDPSIWWDDEYVLKKAINKLQNSNLEENSLYFSLAYEETIPENIAIEHENAINKFKNSLENLKSELNWKFQFLKEEDHGTISLPSEYYGLKFIYDGYQLPVKELASNTNLVTNLFDKLSKKMDFEIKPAESRIDWIASYCFKIGKPQEAIQLLKINLKNYPNSENVYTSLSNAYKKTGNNFDAKSILEKGLKLLPKSERIRYKIKELK</sequence>
<dbReference type="Pfam" id="PF00756">
    <property type="entry name" value="Esterase"/>
    <property type="match status" value="1"/>
</dbReference>
<dbReference type="OrthoDB" id="9784036at2"/>
<dbReference type="Gene3D" id="3.40.50.1820">
    <property type="entry name" value="alpha/beta hydrolase"/>
    <property type="match status" value="1"/>
</dbReference>
<dbReference type="InterPro" id="IPR029058">
    <property type="entry name" value="AB_hydrolase_fold"/>
</dbReference>
<dbReference type="PANTHER" id="PTHR40841:SF2">
    <property type="entry name" value="SIDEROPHORE-DEGRADING ESTERASE (EUROFUNG)"/>
    <property type="match status" value="1"/>
</dbReference>
<dbReference type="RefSeq" id="WP_148868744.1">
    <property type="nucleotide sequence ID" value="NZ_VNIA01000001.1"/>
</dbReference>
<organism evidence="4 5">
    <name type="scientific">Tenacibaculum adriaticum</name>
    <dbReference type="NCBI Taxonomy" id="413713"/>
    <lineage>
        <taxon>Bacteria</taxon>
        <taxon>Pseudomonadati</taxon>
        <taxon>Bacteroidota</taxon>
        <taxon>Flavobacteriia</taxon>
        <taxon>Flavobacteriales</taxon>
        <taxon>Flavobacteriaceae</taxon>
        <taxon>Tenacibaculum</taxon>
    </lineage>
</organism>
<evidence type="ECO:0000256" key="2">
    <source>
        <dbReference type="ARBA" id="ARBA00022801"/>
    </source>
</evidence>
<comment type="caution">
    <text evidence="4">The sequence shown here is derived from an EMBL/GenBank/DDBJ whole genome shotgun (WGS) entry which is preliminary data.</text>
</comment>
<dbReference type="InterPro" id="IPR000801">
    <property type="entry name" value="Esterase-like"/>
</dbReference>
<evidence type="ECO:0000256" key="1">
    <source>
        <dbReference type="ARBA" id="ARBA00005622"/>
    </source>
</evidence>
<keyword evidence="5" id="KW-1185">Reference proteome</keyword>
<gene>
    <name evidence="4" type="ORF">C7447_101666</name>
</gene>
<feature type="coiled-coil region" evidence="3">
    <location>
        <begin position="228"/>
        <end position="259"/>
    </location>
</feature>
<evidence type="ECO:0000313" key="5">
    <source>
        <dbReference type="Proteomes" id="UP000323136"/>
    </source>
</evidence>
<keyword evidence="2" id="KW-0378">Hydrolase</keyword>
<accession>A0A5S5DVU1</accession>